<sequence length="104" mass="11375">MLANLMEKTYTWLAFITMLLGLVVGLLFGVTMVIGGEMGASLAVFAGKLMTWGIRLAAIAALAGIVQIYLSKNHTLTIKGEVHYMETEPETSRENLNMIEKKAL</sequence>
<name>A0A0V8HES7_9BACI</name>
<protein>
    <submittedName>
        <fullName evidence="2">Uncharacterized protein</fullName>
    </submittedName>
</protein>
<organism evidence="2 3">
    <name type="scientific">[Bacillus] enclensis</name>
    <dbReference type="NCBI Taxonomy" id="1402860"/>
    <lineage>
        <taxon>Bacteria</taxon>
        <taxon>Bacillati</taxon>
        <taxon>Bacillota</taxon>
        <taxon>Bacilli</taxon>
        <taxon>Bacillales</taxon>
        <taxon>Bacillaceae</taxon>
        <taxon>Rossellomorea</taxon>
    </lineage>
</organism>
<feature type="transmembrane region" description="Helical" evidence="1">
    <location>
        <begin position="49"/>
        <end position="70"/>
    </location>
</feature>
<evidence type="ECO:0000313" key="2">
    <source>
        <dbReference type="EMBL" id="SCC22079.1"/>
    </source>
</evidence>
<feature type="transmembrane region" description="Helical" evidence="1">
    <location>
        <begin position="12"/>
        <end position="34"/>
    </location>
</feature>
<evidence type="ECO:0000256" key="1">
    <source>
        <dbReference type="SAM" id="Phobius"/>
    </source>
</evidence>
<dbReference type="Proteomes" id="UP000181997">
    <property type="component" value="Unassembled WGS sequence"/>
</dbReference>
<dbReference type="EMBL" id="FMAU01000004">
    <property type="protein sequence ID" value="SCC22079.1"/>
    <property type="molecule type" value="Genomic_DNA"/>
</dbReference>
<accession>A0A0V8HES7</accession>
<dbReference type="AlphaFoldDB" id="A0A0V8HES7"/>
<reference evidence="3" key="1">
    <citation type="submission" date="2016-08" db="EMBL/GenBank/DDBJ databases">
        <authorList>
            <person name="Varghese N."/>
            <person name="Submissions Spin"/>
        </authorList>
    </citation>
    <scope>NUCLEOTIDE SEQUENCE [LARGE SCALE GENOMIC DNA]</scope>
    <source>
        <strain evidence="3">SGD-1123</strain>
    </source>
</reference>
<proteinExistence type="predicted"/>
<keyword evidence="3" id="KW-1185">Reference proteome</keyword>
<evidence type="ECO:0000313" key="3">
    <source>
        <dbReference type="Proteomes" id="UP000181997"/>
    </source>
</evidence>
<keyword evidence="1" id="KW-0472">Membrane</keyword>
<dbReference type="RefSeq" id="WP_058299207.1">
    <property type="nucleotide sequence ID" value="NZ_FMAU01000004.1"/>
</dbReference>
<keyword evidence="1" id="KW-0812">Transmembrane</keyword>
<keyword evidence="1" id="KW-1133">Transmembrane helix</keyword>
<gene>
    <name evidence="2" type="ORF">GA0061094_3193</name>
</gene>